<dbReference type="InterPro" id="IPR009061">
    <property type="entry name" value="DNA-bd_dom_put_sf"/>
</dbReference>
<sequence>MKNEITISELAKLMNVSVHQIRYFEEKGILFPTYVDNNQYRMYGIDQVYELAQILLLRKLGLSVQSIKECLTSFAPDQVQQLLQQSLADTSAEIVRLQELQQFINKVLDEHLDFTNESQTYRVEWRKPIDLMCWFKMNASAPLHARLLAEQGGRIPKLFESDIHYVYDGSNSIAICTVAKDQGNLALPAGDHLTARFLIDSEADLEQKIAQFYDYAASHSFTMNGPLIVIEKSYLSLLNHNKLHYELLARIESTVTSECEEANNDRHRQAHHP</sequence>
<proteinExistence type="predicted"/>
<gene>
    <name evidence="6" type="ORF">ACFQ3W_06260</name>
</gene>
<dbReference type="SUPFAM" id="SSF46955">
    <property type="entry name" value="Putative DNA-binding domain"/>
    <property type="match status" value="1"/>
</dbReference>
<evidence type="ECO:0000259" key="5">
    <source>
        <dbReference type="PROSITE" id="PS50937"/>
    </source>
</evidence>
<dbReference type="InterPro" id="IPR000551">
    <property type="entry name" value="MerR-type_HTH_dom"/>
</dbReference>
<keyword evidence="1" id="KW-0678">Repressor</keyword>
<dbReference type="EMBL" id="JBHTLM010000003">
    <property type="protein sequence ID" value="MFD1175909.1"/>
    <property type="molecule type" value="Genomic_DNA"/>
</dbReference>
<dbReference type="PRINTS" id="PR00040">
    <property type="entry name" value="HTHMERR"/>
</dbReference>
<evidence type="ECO:0000256" key="4">
    <source>
        <dbReference type="ARBA" id="ARBA00023163"/>
    </source>
</evidence>
<accession>A0ABW3RTV6</accession>
<evidence type="ECO:0000256" key="1">
    <source>
        <dbReference type="ARBA" id="ARBA00022491"/>
    </source>
</evidence>
<dbReference type="Gene3D" id="1.10.1660.10">
    <property type="match status" value="1"/>
</dbReference>
<evidence type="ECO:0000313" key="6">
    <source>
        <dbReference type="EMBL" id="MFD1175909.1"/>
    </source>
</evidence>
<feature type="domain" description="HTH merR-type" evidence="5">
    <location>
        <begin position="4"/>
        <end position="73"/>
    </location>
</feature>
<keyword evidence="2" id="KW-0805">Transcription regulation</keyword>
<dbReference type="Proteomes" id="UP001597262">
    <property type="component" value="Unassembled WGS sequence"/>
</dbReference>
<reference evidence="7" key="1">
    <citation type="journal article" date="2019" name="Int. J. Syst. Evol. Microbiol.">
        <title>The Global Catalogue of Microorganisms (GCM) 10K type strain sequencing project: providing services to taxonomists for standard genome sequencing and annotation.</title>
        <authorList>
            <consortium name="The Broad Institute Genomics Platform"/>
            <consortium name="The Broad Institute Genome Sequencing Center for Infectious Disease"/>
            <person name="Wu L."/>
            <person name="Ma J."/>
        </authorList>
    </citation>
    <scope>NUCLEOTIDE SEQUENCE [LARGE SCALE GENOMIC DNA]</scope>
    <source>
        <strain evidence="7">CCUG 59189</strain>
    </source>
</reference>
<evidence type="ECO:0000313" key="7">
    <source>
        <dbReference type="Proteomes" id="UP001597262"/>
    </source>
</evidence>
<keyword evidence="4" id="KW-0804">Transcription</keyword>
<dbReference type="PANTHER" id="PTHR30204">
    <property type="entry name" value="REDOX-CYCLING DRUG-SENSING TRANSCRIPTIONAL ACTIVATOR SOXR"/>
    <property type="match status" value="1"/>
</dbReference>
<dbReference type="PANTHER" id="PTHR30204:SF69">
    <property type="entry name" value="MERR-FAMILY TRANSCRIPTIONAL REGULATOR"/>
    <property type="match status" value="1"/>
</dbReference>
<keyword evidence="3" id="KW-0238">DNA-binding</keyword>
<dbReference type="InterPro" id="IPR047057">
    <property type="entry name" value="MerR_fam"/>
</dbReference>
<dbReference type="SMART" id="SM00422">
    <property type="entry name" value="HTH_MERR"/>
    <property type="match status" value="1"/>
</dbReference>
<protein>
    <submittedName>
        <fullName evidence="6">MerR family transcriptional regulator</fullName>
    </submittedName>
</protein>
<dbReference type="PROSITE" id="PS50937">
    <property type="entry name" value="HTH_MERR_2"/>
    <property type="match status" value="1"/>
</dbReference>
<dbReference type="RefSeq" id="WP_379317733.1">
    <property type="nucleotide sequence ID" value="NZ_JBHTLM010000003.1"/>
</dbReference>
<comment type="caution">
    <text evidence="6">The sequence shown here is derived from an EMBL/GenBank/DDBJ whole genome shotgun (WGS) entry which is preliminary data.</text>
</comment>
<evidence type="ECO:0000256" key="3">
    <source>
        <dbReference type="ARBA" id="ARBA00023125"/>
    </source>
</evidence>
<dbReference type="Pfam" id="PF13411">
    <property type="entry name" value="MerR_1"/>
    <property type="match status" value="1"/>
</dbReference>
<name>A0ABW3RTV6_9BACL</name>
<organism evidence="6 7">
    <name type="scientific">Paenibacillus puldeungensis</name>
    <dbReference type="NCBI Taxonomy" id="696536"/>
    <lineage>
        <taxon>Bacteria</taxon>
        <taxon>Bacillati</taxon>
        <taxon>Bacillota</taxon>
        <taxon>Bacilli</taxon>
        <taxon>Bacillales</taxon>
        <taxon>Paenibacillaceae</taxon>
        <taxon>Paenibacillus</taxon>
    </lineage>
</organism>
<keyword evidence="7" id="KW-1185">Reference proteome</keyword>
<evidence type="ECO:0000256" key="2">
    <source>
        <dbReference type="ARBA" id="ARBA00023015"/>
    </source>
</evidence>